<evidence type="ECO:0000313" key="3">
    <source>
        <dbReference type="Proteomes" id="UP000184600"/>
    </source>
</evidence>
<dbReference type="OrthoDB" id="6363308at2"/>
<accession>A0A1M7Z2E8</accession>
<dbReference type="EMBL" id="FRFG01000093">
    <property type="protein sequence ID" value="SHO59073.1"/>
    <property type="molecule type" value="Genomic_DNA"/>
</dbReference>
<name>A0A1M7Z2E8_9VIBR</name>
<dbReference type="InterPro" id="IPR025391">
    <property type="entry name" value="DUF4123"/>
</dbReference>
<dbReference type="RefSeq" id="WP_073586506.1">
    <property type="nucleotide sequence ID" value="NZ_AP024897.1"/>
</dbReference>
<evidence type="ECO:0000259" key="1">
    <source>
        <dbReference type="Pfam" id="PF13503"/>
    </source>
</evidence>
<dbReference type="Pfam" id="PF13503">
    <property type="entry name" value="DUF4123"/>
    <property type="match status" value="1"/>
</dbReference>
<gene>
    <name evidence="2" type="ORF">VQ7734_04849</name>
</gene>
<dbReference type="Proteomes" id="UP000184600">
    <property type="component" value="Unassembled WGS sequence"/>
</dbReference>
<feature type="domain" description="DUF4123" evidence="1">
    <location>
        <begin position="15"/>
        <end position="127"/>
    </location>
</feature>
<proteinExistence type="predicted"/>
<reference evidence="3" key="1">
    <citation type="submission" date="2016-12" db="EMBL/GenBank/DDBJ databases">
        <authorList>
            <person name="Rodrigo-Torres L."/>
            <person name="Arahal R.D."/>
            <person name="Lucena T."/>
        </authorList>
    </citation>
    <scope>NUCLEOTIDE SEQUENCE [LARGE SCALE GENOMIC DNA]</scope>
</reference>
<keyword evidence="3" id="KW-1185">Reference proteome</keyword>
<organism evidence="2 3">
    <name type="scientific">Vibrio quintilis</name>
    <dbReference type="NCBI Taxonomy" id="1117707"/>
    <lineage>
        <taxon>Bacteria</taxon>
        <taxon>Pseudomonadati</taxon>
        <taxon>Pseudomonadota</taxon>
        <taxon>Gammaproteobacteria</taxon>
        <taxon>Vibrionales</taxon>
        <taxon>Vibrionaceae</taxon>
        <taxon>Vibrio</taxon>
    </lineage>
</organism>
<sequence>MLKLNAEHQGQPVVWYALVSDAPDLRQQVYQWLDGHDCEPLYLSTPLEPLMEQSPLLITLKYGGGDALTAQLPPAYTLYFSAPASLSAGDVADQLRWRMLVYYYGQTRGLLHYYQPQIAGYFFSRTDDAVTSGWLGGLYSVVYYRQTLSEPPCWQEAGDYTSNPHMDIWVLQPSQEQALETMFQERAIVQWAQDRRASIDWPLQHAVSHFCQHHQIEDDTLKYRLRDLSVKTGQPPALTHTSEAQFVRLNEAEKVNQLEAIALKGVLL</sequence>
<protein>
    <recommendedName>
        <fullName evidence="1">DUF4123 domain-containing protein</fullName>
    </recommendedName>
</protein>
<dbReference type="STRING" id="1117707.VQ7734_04849"/>
<evidence type="ECO:0000313" key="2">
    <source>
        <dbReference type="EMBL" id="SHO59073.1"/>
    </source>
</evidence>
<dbReference type="AlphaFoldDB" id="A0A1M7Z2E8"/>